<dbReference type="EMBL" id="JAUSVB010000008">
    <property type="protein sequence ID" value="MDQ0375979.1"/>
    <property type="molecule type" value="Genomic_DNA"/>
</dbReference>
<reference evidence="2 3" key="1">
    <citation type="submission" date="2023-07" db="EMBL/GenBank/DDBJ databases">
        <title>Sorghum-associated microbial communities from plants grown in Nebraska, USA.</title>
        <authorList>
            <person name="Schachtman D."/>
        </authorList>
    </citation>
    <scope>NUCLEOTIDE SEQUENCE [LARGE SCALE GENOMIC DNA]</scope>
    <source>
        <strain evidence="2 3">BE332</strain>
    </source>
</reference>
<dbReference type="PROSITE" id="PS50146">
    <property type="entry name" value="DAGK"/>
    <property type="match status" value="1"/>
</dbReference>
<gene>
    <name evidence="2" type="ORF">J2X26_004322</name>
</gene>
<evidence type="ECO:0000313" key="3">
    <source>
        <dbReference type="Proteomes" id="UP001239626"/>
    </source>
</evidence>
<feature type="domain" description="DAGKc" evidence="1">
    <location>
        <begin position="1"/>
        <end position="67"/>
    </location>
</feature>
<dbReference type="GO" id="GO:0016301">
    <property type="term" value="F:kinase activity"/>
    <property type="evidence" value="ECO:0007669"/>
    <property type="project" value="UniProtKB-KW"/>
</dbReference>
<dbReference type="InterPro" id="IPR001206">
    <property type="entry name" value="Diacylglycerol_kinase_cat_dom"/>
</dbReference>
<proteinExistence type="predicted"/>
<keyword evidence="3" id="KW-1185">Reference proteome</keyword>
<keyword evidence="2" id="KW-0418">Kinase</keyword>
<protein>
    <submittedName>
        <fullName evidence="2">Diacylglycerol kinase family enzyme</fullName>
    </submittedName>
</protein>
<organism evidence="2 3">
    <name type="scientific">Cellulomonas humilata</name>
    <dbReference type="NCBI Taxonomy" id="144055"/>
    <lineage>
        <taxon>Bacteria</taxon>
        <taxon>Bacillati</taxon>
        <taxon>Actinomycetota</taxon>
        <taxon>Actinomycetes</taxon>
        <taxon>Micrococcales</taxon>
        <taxon>Cellulomonadaceae</taxon>
        <taxon>Cellulomonas</taxon>
    </lineage>
</organism>
<dbReference type="Proteomes" id="UP001239626">
    <property type="component" value="Unassembled WGS sequence"/>
</dbReference>
<sequence>MAGGDGSQALVAAVTARHGIPFVVVPAGTRNHFARDLGVGTGVVGSLAAFVDGVDVRVDMAEVNGRVLVNNAS</sequence>
<keyword evidence="2" id="KW-0808">Transferase</keyword>
<dbReference type="InterPro" id="IPR017438">
    <property type="entry name" value="ATP-NAD_kinase_N"/>
</dbReference>
<evidence type="ECO:0000313" key="2">
    <source>
        <dbReference type="EMBL" id="MDQ0375979.1"/>
    </source>
</evidence>
<comment type="caution">
    <text evidence="2">The sequence shown here is derived from an EMBL/GenBank/DDBJ whole genome shotgun (WGS) entry which is preliminary data.</text>
</comment>
<dbReference type="InterPro" id="IPR016064">
    <property type="entry name" value="NAD/diacylglycerol_kinase_sf"/>
</dbReference>
<evidence type="ECO:0000259" key="1">
    <source>
        <dbReference type="PROSITE" id="PS50146"/>
    </source>
</evidence>
<dbReference type="SUPFAM" id="SSF111331">
    <property type="entry name" value="NAD kinase/diacylglycerol kinase-like"/>
    <property type="match status" value="1"/>
</dbReference>
<dbReference type="Pfam" id="PF00781">
    <property type="entry name" value="DAGK_cat"/>
    <property type="match status" value="1"/>
</dbReference>
<name>A0ABU0EL17_9CELL</name>
<dbReference type="Gene3D" id="3.40.50.10330">
    <property type="entry name" value="Probable inorganic polyphosphate/atp-NAD kinase, domain 1"/>
    <property type="match status" value="1"/>
</dbReference>
<accession>A0ABU0EL17</accession>